<organism evidence="1 2">
    <name type="scientific">Leucogyrophana mollusca</name>
    <dbReference type="NCBI Taxonomy" id="85980"/>
    <lineage>
        <taxon>Eukaryota</taxon>
        <taxon>Fungi</taxon>
        <taxon>Dikarya</taxon>
        <taxon>Basidiomycota</taxon>
        <taxon>Agaricomycotina</taxon>
        <taxon>Agaricomycetes</taxon>
        <taxon>Agaricomycetidae</taxon>
        <taxon>Boletales</taxon>
        <taxon>Boletales incertae sedis</taxon>
        <taxon>Leucogyrophana</taxon>
    </lineage>
</organism>
<keyword evidence="2" id="KW-1185">Reference proteome</keyword>
<reference evidence="1" key="1">
    <citation type="journal article" date="2021" name="New Phytol.">
        <title>Evolutionary innovations through gain and loss of genes in the ectomycorrhizal Boletales.</title>
        <authorList>
            <person name="Wu G."/>
            <person name="Miyauchi S."/>
            <person name="Morin E."/>
            <person name="Kuo A."/>
            <person name="Drula E."/>
            <person name="Varga T."/>
            <person name="Kohler A."/>
            <person name="Feng B."/>
            <person name="Cao Y."/>
            <person name="Lipzen A."/>
            <person name="Daum C."/>
            <person name="Hundley H."/>
            <person name="Pangilinan J."/>
            <person name="Johnson J."/>
            <person name="Barry K."/>
            <person name="LaButti K."/>
            <person name="Ng V."/>
            <person name="Ahrendt S."/>
            <person name="Min B."/>
            <person name="Choi I.G."/>
            <person name="Park H."/>
            <person name="Plett J.M."/>
            <person name="Magnuson J."/>
            <person name="Spatafora J.W."/>
            <person name="Nagy L.G."/>
            <person name="Henrissat B."/>
            <person name="Grigoriev I.V."/>
            <person name="Yang Z.L."/>
            <person name="Xu J."/>
            <person name="Martin F.M."/>
        </authorList>
    </citation>
    <scope>NUCLEOTIDE SEQUENCE</scope>
    <source>
        <strain evidence="1">KUC20120723A-06</strain>
    </source>
</reference>
<name>A0ACB8B2P1_9AGAM</name>
<proteinExistence type="predicted"/>
<dbReference type="Proteomes" id="UP000790709">
    <property type="component" value="Unassembled WGS sequence"/>
</dbReference>
<sequence length="748" mass="85429">MASRMKFCDICQQEFKNLGFSSHRKSCEAKARAWRENEELARVMHDERREWEMRQLEKDPVIPVASTSASQAPPSNPWAHDHMDASFNANEIDIPPLSPPPPDPSNDSLPREIDDIQTEYHPHSNRPTQVDRFADFRRKHEPTPLVPPNREPWRPFRTRLDFEVAELAHEAAMSKGQTNWLIGLLRRCARADERFTLNNYADLRETWGAASHNLTPFTKDVVSVPFRDENLTFDVHYRPLWDWACDLLRDPQVGPHFVFDAERLSKYNGSSFVRFYDEPWTVDAFWHAQSRLPPGGKPLAFILYADKSKLSSFGREKGYPVVARCANLPVEICNGDGVGGGRVVGWLPIVKEDKAHSGKPAFVNFKNAVWHESFKKILESIAPHSRTGFWFECLDKVVRLFFPLILILSADYEEQCVMTLIRGLRSNFPCPVCLIPREELSSMARTYPLRTRADTQALVTSAREQERAEDKEKILKSQALRDVDSAFKIVANTDVYRATSFDRLHAHGGLFSDHLWVEFQQLVEAKGRDALAKIDRSYDALPRWHNLNHFEQVMSISFTDGTKNEDIAKLLIFAAHDIFIVSQNDLGHLLLQCIRAFVDVDMFAAFEVHTEETIAAGRVALQVFSDLMEKYIAKTGTEDGAKSWNFIKKHSNSHLFDDIIWKGVTRNLTTKMNEKMHGPLKDSYKLRTNFKNVAGQILQADHCSLVAESICSQIDALDSYLTTQGNIEDDDALTGELRQNTHTTKTKT</sequence>
<evidence type="ECO:0000313" key="1">
    <source>
        <dbReference type="EMBL" id="KAH7919486.1"/>
    </source>
</evidence>
<comment type="caution">
    <text evidence="1">The sequence shown here is derived from an EMBL/GenBank/DDBJ whole genome shotgun (WGS) entry which is preliminary data.</text>
</comment>
<protein>
    <submittedName>
        <fullName evidence="1">Uncharacterized protein</fullName>
    </submittedName>
</protein>
<accession>A0ACB8B2P1</accession>
<gene>
    <name evidence="1" type="ORF">BV22DRAFT_1075186</name>
</gene>
<evidence type="ECO:0000313" key="2">
    <source>
        <dbReference type="Proteomes" id="UP000790709"/>
    </source>
</evidence>
<dbReference type="EMBL" id="MU266656">
    <property type="protein sequence ID" value="KAH7919486.1"/>
    <property type="molecule type" value="Genomic_DNA"/>
</dbReference>